<gene>
    <name evidence="2" type="ORF">RRG08_026377</name>
</gene>
<keyword evidence="1" id="KW-0812">Transmembrane</keyword>
<dbReference type="Proteomes" id="UP001283361">
    <property type="component" value="Unassembled WGS sequence"/>
</dbReference>
<evidence type="ECO:0000313" key="2">
    <source>
        <dbReference type="EMBL" id="KAK3705948.1"/>
    </source>
</evidence>
<comment type="caution">
    <text evidence="2">The sequence shown here is derived from an EMBL/GenBank/DDBJ whole genome shotgun (WGS) entry which is preliminary data.</text>
</comment>
<evidence type="ECO:0000256" key="1">
    <source>
        <dbReference type="SAM" id="Phobius"/>
    </source>
</evidence>
<proteinExistence type="predicted"/>
<keyword evidence="1" id="KW-1133">Transmembrane helix</keyword>
<reference evidence="2" key="1">
    <citation type="journal article" date="2023" name="G3 (Bethesda)">
        <title>A reference genome for the long-term kleptoplast-retaining sea slug Elysia crispata morphotype clarki.</title>
        <authorList>
            <person name="Eastman K.E."/>
            <person name="Pendleton A.L."/>
            <person name="Shaikh M.A."/>
            <person name="Suttiyut T."/>
            <person name="Ogas R."/>
            <person name="Tomko P."/>
            <person name="Gavelis G."/>
            <person name="Widhalm J.R."/>
            <person name="Wisecaver J.H."/>
        </authorList>
    </citation>
    <scope>NUCLEOTIDE SEQUENCE</scope>
    <source>
        <strain evidence="2">ECLA1</strain>
    </source>
</reference>
<keyword evidence="1" id="KW-0472">Membrane</keyword>
<sequence length="352" mass="38266">MWTRGFCVVRRYRMVSALSRVSVWKLSSSTLACITSAVIGLRGFCDDHLVVDCASKASPSKLGLWRKTLAPLSIVFLFLTVYVPAAGTMWYRQRNFTAASPQQECGHCGPNWDPYAGCLVTPLHTSQAKLAPYAGCLVTPLHTSQAKLVPYAGCLVTPLHTSQAKLGPLCWMFSDSAPHKPNWHPYAGCLVTPLHTSQAKLAPYAGCLVTPLHTSQAKLGALCWMFSDSAPHVRGNWDPYAGCLVTPLHTSQAKLGPLCWMFSDSAPHKSGQTGTLCWMFSDSAPHKSGQTGTLCWMFSDSAPHVRPNWDPYAGCLVTPLHTSQAKLGPLCWMFSDSAPHKSGQTGTLMLDV</sequence>
<feature type="transmembrane region" description="Helical" evidence="1">
    <location>
        <begin position="69"/>
        <end position="91"/>
    </location>
</feature>
<keyword evidence="3" id="KW-1185">Reference proteome</keyword>
<accession>A0AAE0XRH6</accession>
<name>A0AAE0XRH6_9GAST</name>
<dbReference type="AlphaFoldDB" id="A0AAE0XRH6"/>
<dbReference type="EMBL" id="JAWDGP010007758">
    <property type="protein sequence ID" value="KAK3705948.1"/>
    <property type="molecule type" value="Genomic_DNA"/>
</dbReference>
<organism evidence="2 3">
    <name type="scientific">Elysia crispata</name>
    <name type="common">lettuce slug</name>
    <dbReference type="NCBI Taxonomy" id="231223"/>
    <lineage>
        <taxon>Eukaryota</taxon>
        <taxon>Metazoa</taxon>
        <taxon>Spiralia</taxon>
        <taxon>Lophotrochozoa</taxon>
        <taxon>Mollusca</taxon>
        <taxon>Gastropoda</taxon>
        <taxon>Heterobranchia</taxon>
        <taxon>Euthyneura</taxon>
        <taxon>Panpulmonata</taxon>
        <taxon>Sacoglossa</taxon>
        <taxon>Placobranchoidea</taxon>
        <taxon>Plakobranchidae</taxon>
        <taxon>Elysia</taxon>
    </lineage>
</organism>
<protein>
    <submittedName>
        <fullName evidence="2">Uncharacterized protein</fullName>
    </submittedName>
</protein>
<evidence type="ECO:0000313" key="3">
    <source>
        <dbReference type="Proteomes" id="UP001283361"/>
    </source>
</evidence>